<evidence type="ECO:0000256" key="1">
    <source>
        <dbReference type="ARBA" id="ARBA00007435"/>
    </source>
</evidence>
<dbReference type="Proteomes" id="UP000270185">
    <property type="component" value="Chromosome"/>
</dbReference>
<accession>A0A3G8XLM4</accession>
<dbReference type="EMBL" id="CP034159">
    <property type="protein sequence ID" value="AZI34112.1"/>
    <property type="molecule type" value="Genomic_DNA"/>
</dbReference>
<dbReference type="Pfam" id="PF01541">
    <property type="entry name" value="GIY-YIG"/>
    <property type="match status" value="1"/>
</dbReference>
<dbReference type="InterPro" id="IPR050190">
    <property type="entry name" value="UPF0213_domain"/>
</dbReference>
<dbReference type="CDD" id="cd10448">
    <property type="entry name" value="GIY-YIG_unchar_3"/>
    <property type="match status" value="1"/>
</dbReference>
<dbReference type="AlphaFoldDB" id="A0A3G8XLM4"/>
<dbReference type="Gene3D" id="3.40.1440.10">
    <property type="entry name" value="GIY-YIG endonuclease"/>
    <property type="match status" value="1"/>
</dbReference>
<dbReference type="InterPro" id="IPR000305">
    <property type="entry name" value="GIY-YIG_endonuc"/>
</dbReference>
<dbReference type="PANTHER" id="PTHR34477">
    <property type="entry name" value="UPF0213 PROTEIN YHBQ"/>
    <property type="match status" value="1"/>
</dbReference>
<dbReference type="PANTHER" id="PTHR34477:SF5">
    <property type="entry name" value="BSL5627 PROTEIN"/>
    <property type="match status" value="1"/>
</dbReference>
<evidence type="ECO:0000259" key="2">
    <source>
        <dbReference type="PROSITE" id="PS50164"/>
    </source>
</evidence>
<gene>
    <name evidence="3" type="ORF">EIB73_13440</name>
</gene>
<organism evidence="3 4">
    <name type="scientific">Kaistella carnis</name>
    <dbReference type="NCBI Taxonomy" id="1241979"/>
    <lineage>
        <taxon>Bacteria</taxon>
        <taxon>Pseudomonadati</taxon>
        <taxon>Bacteroidota</taxon>
        <taxon>Flavobacteriia</taxon>
        <taxon>Flavobacteriales</taxon>
        <taxon>Weeksellaceae</taxon>
        <taxon>Chryseobacterium group</taxon>
        <taxon>Kaistella</taxon>
    </lineage>
</organism>
<dbReference type="PROSITE" id="PS50164">
    <property type="entry name" value="GIY_YIG"/>
    <property type="match status" value="1"/>
</dbReference>
<dbReference type="RefSeq" id="WP_125025748.1">
    <property type="nucleotide sequence ID" value="NZ_CP034159.1"/>
</dbReference>
<keyword evidence="4" id="KW-1185">Reference proteome</keyword>
<name>A0A3G8XLM4_9FLAO</name>
<dbReference type="OrthoDB" id="9807770at2"/>
<evidence type="ECO:0000313" key="4">
    <source>
        <dbReference type="Proteomes" id="UP000270185"/>
    </source>
</evidence>
<dbReference type="InterPro" id="IPR035901">
    <property type="entry name" value="GIY-YIG_endonuc_sf"/>
</dbReference>
<sequence>MKPGFIYILTNKTHTVLYVGVTSNLPQRILDHKEKRYANSFSKRYNVDQLVFWEFFQEIGDAIMREKQIKGGSRQKKLDLINALNPEWNDLYEDIRDIMNPFT</sequence>
<proteinExistence type="inferred from homology"/>
<feature type="domain" description="GIY-YIG" evidence="2">
    <location>
        <begin position="2"/>
        <end position="79"/>
    </location>
</feature>
<reference evidence="4" key="1">
    <citation type="submission" date="2018-11" db="EMBL/GenBank/DDBJ databases">
        <title>Proposal to divide the Flavobacteriaceae and reorganize its genera based on Amino Acid Identity values calculated from whole genome sequences.</title>
        <authorList>
            <person name="Nicholson A.C."/>
            <person name="Gulvik C.A."/>
            <person name="Whitney A.M."/>
            <person name="Humrighouse B.W."/>
            <person name="Bell M."/>
            <person name="Holmes B."/>
            <person name="Steigerwalt A.G."/>
            <person name="Villarma A."/>
            <person name="Sheth M."/>
            <person name="Batra D."/>
            <person name="Pryor J."/>
            <person name="Bernardet J.-F."/>
            <person name="Hugo C."/>
            <person name="Kampfer P."/>
            <person name="Newman J.D."/>
            <person name="McQuiston J.R."/>
        </authorList>
    </citation>
    <scope>NUCLEOTIDE SEQUENCE [LARGE SCALE GENOMIC DNA]</scope>
    <source>
        <strain evidence="4">G0081</strain>
    </source>
</reference>
<dbReference type="SUPFAM" id="SSF82771">
    <property type="entry name" value="GIY-YIG endonuclease"/>
    <property type="match status" value="1"/>
</dbReference>
<dbReference type="KEGG" id="ccas:EIB73_13440"/>
<protein>
    <submittedName>
        <fullName evidence="3">GIY-YIG nuclease family protein</fullName>
    </submittedName>
</protein>
<evidence type="ECO:0000313" key="3">
    <source>
        <dbReference type="EMBL" id="AZI34112.1"/>
    </source>
</evidence>
<comment type="similarity">
    <text evidence="1">Belongs to the UPF0213 family.</text>
</comment>